<dbReference type="CDD" id="cd04301">
    <property type="entry name" value="NAT_SF"/>
    <property type="match status" value="1"/>
</dbReference>
<evidence type="ECO:0000256" key="1">
    <source>
        <dbReference type="ARBA" id="ARBA00022679"/>
    </source>
</evidence>
<gene>
    <name evidence="6" type="ORF">EDD33_2903</name>
</gene>
<evidence type="ECO:0000256" key="2">
    <source>
        <dbReference type="ARBA" id="ARBA00023315"/>
    </source>
</evidence>
<dbReference type="SMART" id="SM00830">
    <property type="entry name" value="CM_2"/>
    <property type="match status" value="1"/>
</dbReference>
<dbReference type="InterPro" id="IPR002701">
    <property type="entry name" value="CM_II_prokaryot"/>
</dbReference>
<feature type="domain" description="N-acetyltransferase" evidence="5">
    <location>
        <begin position="11"/>
        <end position="152"/>
    </location>
</feature>
<dbReference type="PROSITE" id="PS51168">
    <property type="entry name" value="CHORISMATE_MUT_2"/>
    <property type="match status" value="1"/>
</dbReference>
<dbReference type="AlphaFoldDB" id="A0A3N2CWZ3"/>
<reference evidence="6 7" key="1">
    <citation type="submission" date="2018-11" db="EMBL/GenBank/DDBJ databases">
        <title>Sequencing the genomes of 1000 actinobacteria strains.</title>
        <authorList>
            <person name="Klenk H.-P."/>
        </authorList>
    </citation>
    <scope>NUCLEOTIDE SEQUENCE [LARGE SCALE GENOMIC DNA]</scope>
    <source>
        <strain evidence="6 7">DSM 12652</strain>
    </source>
</reference>
<dbReference type="GO" id="GO:0046417">
    <property type="term" value="P:chorismate metabolic process"/>
    <property type="evidence" value="ECO:0007669"/>
    <property type="project" value="InterPro"/>
</dbReference>
<dbReference type="InterPro" id="IPR036979">
    <property type="entry name" value="CM_dom_sf"/>
</dbReference>
<organism evidence="6 7">
    <name type="scientific">Nocardioides aurantiacus</name>
    <dbReference type="NCBI Taxonomy" id="86796"/>
    <lineage>
        <taxon>Bacteria</taxon>
        <taxon>Bacillati</taxon>
        <taxon>Actinomycetota</taxon>
        <taxon>Actinomycetes</taxon>
        <taxon>Propionibacteriales</taxon>
        <taxon>Nocardioidaceae</taxon>
        <taxon>Nocardioides</taxon>
    </lineage>
</organism>
<dbReference type="PROSITE" id="PS51186">
    <property type="entry name" value="GNAT"/>
    <property type="match status" value="1"/>
</dbReference>
<dbReference type="RefSeq" id="WP_123391637.1">
    <property type="nucleotide sequence ID" value="NZ_RKHO01000001.1"/>
</dbReference>
<feature type="coiled-coil region" evidence="3">
    <location>
        <begin position="162"/>
        <end position="189"/>
    </location>
</feature>
<dbReference type="PANTHER" id="PTHR43877">
    <property type="entry name" value="AMINOALKYLPHOSPHONATE N-ACETYLTRANSFERASE-RELATED-RELATED"/>
    <property type="match status" value="1"/>
</dbReference>
<name>A0A3N2CWZ3_9ACTN</name>
<evidence type="ECO:0000256" key="3">
    <source>
        <dbReference type="SAM" id="Coils"/>
    </source>
</evidence>
<dbReference type="InterPro" id="IPR000182">
    <property type="entry name" value="GNAT_dom"/>
</dbReference>
<dbReference type="InterPro" id="IPR050832">
    <property type="entry name" value="Bact_Acetyltransf"/>
</dbReference>
<keyword evidence="3" id="KW-0175">Coiled coil</keyword>
<evidence type="ECO:0000313" key="6">
    <source>
        <dbReference type="EMBL" id="ROR92019.1"/>
    </source>
</evidence>
<dbReference type="InterPro" id="IPR016181">
    <property type="entry name" value="Acyl_CoA_acyltransferase"/>
</dbReference>
<accession>A0A3N2CWZ3</accession>
<dbReference type="Proteomes" id="UP000281738">
    <property type="component" value="Unassembled WGS sequence"/>
</dbReference>
<keyword evidence="7" id="KW-1185">Reference proteome</keyword>
<comment type="caution">
    <text evidence="6">The sequence shown here is derived from an EMBL/GenBank/DDBJ whole genome shotgun (WGS) entry which is preliminary data.</text>
</comment>
<dbReference type="OrthoDB" id="9805924at2"/>
<dbReference type="Gene3D" id="1.20.59.10">
    <property type="entry name" value="Chorismate mutase"/>
    <property type="match status" value="1"/>
</dbReference>
<dbReference type="Pfam" id="PF01817">
    <property type="entry name" value="CM_2"/>
    <property type="match status" value="1"/>
</dbReference>
<sequence>MTASEPTPPDLTLRPARPDEVAALTSVFLAARRAAAPDLPLPVHDEDEVRSHLGAVVSDPDREVWVADTGGSVAGFLVLTRTWLDDLYVDPAHQRRGVGSALLDLARAQRPHGFGLWVFATNRPARAFYAHHGLVELETTDGSATEEGAPDVRVVWPGDRPLAHLRAAIDEVDDQLAELLARRTALTAAVQDHKDAASGAGGHRGRDAGREAEIVDRMCRHAPGLEPERLARVMDVVIGESIEAWEQRTGAAPSR</sequence>
<feature type="domain" description="Chorismate mutase" evidence="4">
    <location>
        <begin position="156"/>
        <end position="249"/>
    </location>
</feature>
<dbReference type="GO" id="GO:0016747">
    <property type="term" value="F:acyltransferase activity, transferring groups other than amino-acyl groups"/>
    <property type="evidence" value="ECO:0007669"/>
    <property type="project" value="InterPro"/>
</dbReference>
<dbReference type="SUPFAM" id="SSF48600">
    <property type="entry name" value="Chorismate mutase II"/>
    <property type="match status" value="1"/>
</dbReference>
<dbReference type="Pfam" id="PF13508">
    <property type="entry name" value="Acetyltransf_7"/>
    <property type="match status" value="1"/>
</dbReference>
<keyword evidence="2" id="KW-0012">Acyltransferase</keyword>
<dbReference type="InterPro" id="IPR036263">
    <property type="entry name" value="Chorismate_II_sf"/>
</dbReference>
<evidence type="ECO:0000313" key="7">
    <source>
        <dbReference type="Proteomes" id="UP000281738"/>
    </source>
</evidence>
<evidence type="ECO:0000259" key="4">
    <source>
        <dbReference type="PROSITE" id="PS51168"/>
    </source>
</evidence>
<dbReference type="SUPFAM" id="SSF55729">
    <property type="entry name" value="Acyl-CoA N-acyltransferases (Nat)"/>
    <property type="match status" value="1"/>
</dbReference>
<dbReference type="EMBL" id="RKHO01000001">
    <property type="protein sequence ID" value="ROR92019.1"/>
    <property type="molecule type" value="Genomic_DNA"/>
</dbReference>
<protein>
    <submittedName>
        <fullName evidence="6">Chorismate mutase</fullName>
    </submittedName>
</protein>
<proteinExistence type="predicted"/>
<dbReference type="Gene3D" id="3.40.630.30">
    <property type="match status" value="1"/>
</dbReference>
<dbReference type="GO" id="GO:0004106">
    <property type="term" value="F:chorismate mutase activity"/>
    <property type="evidence" value="ECO:0007669"/>
    <property type="project" value="InterPro"/>
</dbReference>
<keyword evidence="1" id="KW-0808">Transferase</keyword>
<evidence type="ECO:0000259" key="5">
    <source>
        <dbReference type="PROSITE" id="PS51186"/>
    </source>
</evidence>